<evidence type="ECO:0000256" key="7">
    <source>
        <dbReference type="SAM" id="MobiDB-lite"/>
    </source>
</evidence>
<name>A0ABY9WXZ5_9BACT</name>
<dbReference type="Proteomes" id="UP001611383">
    <property type="component" value="Chromosome"/>
</dbReference>
<comment type="subcellular location">
    <subcellularLocation>
        <location evidence="1">Endomembrane system</location>
        <topology evidence="1">Multi-pass membrane protein</topology>
    </subcellularLocation>
</comment>
<evidence type="ECO:0000256" key="1">
    <source>
        <dbReference type="ARBA" id="ARBA00004127"/>
    </source>
</evidence>
<evidence type="ECO:0000256" key="3">
    <source>
        <dbReference type="ARBA" id="ARBA00022989"/>
    </source>
</evidence>
<dbReference type="InterPro" id="IPR051689">
    <property type="entry name" value="Sterol_desaturase/TMEM195"/>
</dbReference>
<dbReference type="RefSeq" id="WP_395804977.1">
    <property type="nucleotide sequence ID" value="NZ_CP043494.1"/>
</dbReference>
<evidence type="ECO:0000259" key="9">
    <source>
        <dbReference type="Pfam" id="PF04116"/>
    </source>
</evidence>
<evidence type="ECO:0000313" key="10">
    <source>
        <dbReference type="EMBL" id="WNG48005.1"/>
    </source>
</evidence>
<evidence type="ECO:0000256" key="2">
    <source>
        <dbReference type="ARBA" id="ARBA00022692"/>
    </source>
</evidence>
<feature type="domain" description="Fatty acid hydroxylase" evidence="9">
    <location>
        <begin position="83"/>
        <end position="217"/>
    </location>
</feature>
<accession>A0ABY9WXZ5</accession>
<evidence type="ECO:0000256" key="4">
    <source>
        <dbReference type="ARBA" id="ARBA00023002"/>
    </source>
</evidence>
<keyword evidence="11" id="KW-1185">Reference proteome</keyword>
<keyword evidence="3 8" id="KW-1133">Transmembrane helix</keyword>
<keyword evidence="6 8" id="KW-0472">Membrane</keyword>
<evidence type="ECO:0000313" key="11">
    <source>
        <dbReference type="Proteomes" id="UP001611383"/>
    </source>
</evidence>
<keyword evidence="5" id="KW-0443">Lipid metabolism</keyword>
<feature type="compositionally biased region" description="Low complexity" evidence="7">
    <location>
        <begin position="293"/>
        <end position="302"/>
    </location>
</feature>
<protein>
    <submittedName>
        <fullName evidence="10">Sterol desaturase family protein</fullName>
    </submittedName>
</protein>
<keyword evidence="4" id="KW-0560">Oxidoreductase</keyword>
<evidence type="ECO:0000256" key="8">
    <source>
        <dbReference type="SAM" id="Phobius"/>
    </source>
</evidence>
<keyword evidence="2 8" id="KW-0812">Transmembrane</keyword>
<feature type="region of interest" description="Disordered" evidence="7">
    <location>
        <begin position="276"/>
        <end position="311"/>
    </location>
</feature>
<feature type="transmembrane region" description="Helical" evidence="8">
    <location>
        <begin position="6"/>
        <end position="30"/>
    </location>
</feature>
<organism evidence="10 11">
    <name type="scientific">Archangium minus</name>
    <dbReference type="NCBI Taxonomy" id="83450"/>
    <lineage>
        <taxon>Bacteria</taxon>
        <taxon>Pseudomonadati</taxon>
        <taxon>Myxococcota</taxon>
        <taxon>Myxococcia</taxon>
        <taxon>Myxococcales</taxon>
        <taxon>Cystobacterineae</taxon>
        <taxon>Archangiaceae</taxon>
        <taxon>Archangium</taxon>
    </lineage>
</organism>
<sequence length="311" mass="35220">MSQFRPLAFILLGVTLGAVVLEVLAYKFIFKREYGWRSALASVAVSVGRNVTRLLPVAVSLPGAYWLYEHRLFSVPQQGVWYWVCLFLGIEFFYYWYHRLGHRVRWFWLSHAVHHSSNEINLLAAGRLAWTSQITGAYVIFVPLAAFGFTPESILAGYALNLSYQFWIHADWMPKLGPLEGILNTPSAHRVHHAANLDYLDANYGGVIVIFDRLFGTYVPERDELPCRYGLVHPLKTNNPFKIVFHQFGPFLRDVMSARSLREVAGYFFAPPGWRPDGNSETTEDMRRKAAAEKQAAASTPAHEAGQAVAV</sequence>
<feature type="transmembrane region" description="Helical" evidence="8">
    <location>
        <begin position="80"/>
        <end position="97"/>
    </location>
</feature>
<dbReference type="Pfam" id="PF04116">
    <property type="entry name" value="FA_hydroxylase"/>
    <property type="match status" value="1"/>
</dbReference>
<evidence type="ECO:0000256" key="6">
    <source>
        <dbReference type="ARBA" id="ARBA00023136"/>
    </source>
</evidence>
<dbReference type="InterPro" id="IPR006694">
    <property type="entry name" value="Fatty_acid_hydroxylase"/>
</dbReference>
<evidence type="ECO:0000256" key="5">
    <source>
        <dbReference type="ARBA" id="ARBA00023098"/>
    </source>
</evidence>
<dbReference type="EMBL" id="CP043494">
    <property type="protein sequence ID" value="WNG48005.1"/>
    <property type="molecule type" value="Genomic_DNA"/>
</dbReference>
<dbReference type="PANTHER" id="PTHR21624:SF1">
    <property type="entry name" value="ALKYLGLYCEROL MONOOXYGENASE"/>
    <property type="match status" value="1"/>
</dbReference>
<proteinExistence type="predicted"/>
<gene>
    <name evidence="10" type="ORF">F0U60_30575</name>
</gene>
<dbReference type="PANTHER" id="PTHR21624">
    <property type="entry name" value="STEROL DESATURASE-RELATED PROTEIN"/>
    <property type="match status" value="1"/>
</dbReference>
<reference evidence="10 11" key="1">
    <citation type="submission" date="2019-08" db="EMBL/GenBank/DDBJ databases">
        <title>Archangium and Cystobacter genomes.</title>
        <authorList>
            <person name="Chen I.-C.K."/>
            <person name="Wielgoss S."/>
        </authorList>
    </citation>
    <scope>NUCLEOTIDE SEQUENCE [LARGE SCALE GENOMIC DNA]</scope>
    <source>
        <strain evidence="10 11">Cbm 6</strain>
    </source>
</reference>